<feature type="transmembrane region" description="Helical" evidence="1">
    <location>
        <begin position="6"/>
        <end position="25"/>
    </location>
</feature>
<organism evidence="2">
    <name type="scientific">marine sediment metagenome</name>
    <dbReference type="NCBI Taxonomy" id="412755"/>
    <lineage>
        <taxon>unclassified sequences</taxon>
        <taxon>metagenomes</taxon>
        <taxon>ecological metagenomes</taxon>
    </lineage>
</organism>
<proteinExistence type="predicted"/>
<dbReference type="AlphaFoldDB" id="A0A0F9T736"/>
<keyword evidence="1" id="KW-1133">Transmembrane helix</keyword>
<keyword evidence="1" id="KW-0472">Membrane</keyword>
<accession>A0A0F9T736</accession>
<gene>
    <name evidence="2" type="ORF">LCGC14_0363890</name>
</gene>
<name>A0A0F9T736_9ZZZZ</name>
<protein>
    <submittedName>
        <fullName evidence="2">Uncharacterized protein</fullName>
    </submittedName>
</protein>
<reference evidence="2" key="1">
    <citation type="journal article" date="2015" name="Nature">
        <title>Complex archaea that bridge the gap between prokaryotes and eukaryotes.</title>
        <authorList>
            <person name="Spang A."/>
            <person name="Saw J.H."/>
            <person name="Jorgensen S.L."/>
            <person name="Zaremba-Niedzwiedzka K."/>
            <person name="Martijn J."/>
            <person name="Lind A.E."/>
            <person name="van Eijk R."/>
            <person name="Schleper C."/>
            <person name="Guy L."/>
            <person name="Ettema T.J."/>
        </authorList>
    </citation>
    <scope>NUCLEOTIDE SEQUENCE</scope>
</reference>
<sequence>MFEVVTAIILLACVFGGMAWLVHWAKRYGP</sequence>
<keyword evidence="1" id="KW-0812">Transmembrane</keyword>
<evidence type="ECO:0000313" key="2">
    <source>
        <dbReference type="EMBL" id="KKN77050.1"/>
    </source>
</evidence>
<dbReference type="EMBL" id="LAZR01000285">
    <property type="protein sequence ID" value="KKN77050.1"/>
    <property type="molecule type" value="Genomic_DNA"/>
</dbReference>
<comment type="caution">
    <text evidence="2">The sequence shown here is derived from an EMBL/GenBank/DDBJ whole genome shotgun (WGS) entry which is preliminary data.</text>
</comment>
<evidence type="ECO:0000256" key="1">
    <source>
        <dbReference type="SAM" id="Phobius"/>
    </source>
</evidence>